<reference evidence="1 2" key="1">
    <citation type="submission" date="2023-03" db="EMBL/GenBank/DDBJ databases">
        <title>Draft genome sequence of Streptomyces sp. RB6PN23 isolated from peat swamp forest in Thailand.</title>
        <authorList>
            <person name="Klaysubun C."/>
            <person name="Duangmal K."/>
        </authorList>
    </citation>
    <scope>NUCLEOTIDE SEQUENCE [LARGE SCALE GENOMIC DNA]</scope>
    <source>
        <strain evidence="1 2">RB6PN23</strain>
    </source>
</reference>
<comment type="caution">
    <text evidence="1">The sequence shown here is derived from an EMBL/GenBank/DDBJ whole genome shotgun (WGS) entry which is preliminary data.</text>
</comment>
<dbReference type="Proteomes" id="UP001216579">
    <property type="component" value="Unassembled WGS sequence"/>
</dbReference>
<dbReference type="EMBL" id="JARJBC010000015">
    <property type="protein sequence ID" value="MDF3292032.1"/>
    <property type="molecule type" value="Genomic_DNA"/>
</dbReference>
<dbReference type="InterPro" id="IPR029046">
    <property type="entry name" value="LolA/LolB/LppX"/>
</dbReference>
<name>A0ABT5ZQD0_9ACTN</name>
<evidence type="ECO:0000313" key="1">
    <source>
        <dbReference type="EMBL" id="MDF3292032.1"/>
    </source>
</evidence>
<accession>A0ABT5ZQD0</accession>
<keyword evidence="2" id="KW-1185">Reference proteome</keyword>
<evidence type="ECO:0008006" key="3">
    <source>
        <dbReference type="Google" id="ProtNLM"/>
    </source>
</evidence>
<protein>
    <recommendedName>
        <fullName evidence="3">LppX_LprAFG lipoprotein</fullName>
    </recommendedName>
</protein>
<dbReference type="RefSeq" id="WP_276095147.1">
    <property type="nucleotide sequence ID" value="NZ_JARJBC010000015.1"/>
</dbReference>
<dbReference type="SUPFAM" id="SSF89392">
    <property type="entry name" value="Prokaryotic lipoproteins and lipoprotein localization factors"/>
    <property type="match status" value="1"/>
</dbReference>
<evidence type="ECO:0000313" key="2">
    <source>
        <dbReference type="Proteomes" id="UP001216579"/>
    </source>
</evidence>
<organism evidence="1 2">
    <name type="scientific">Streptomyces silvisoli</name>
    <dbReference type="NCBI Taxonomy" id="3034235"/>
    <lineage>
        <taxon>Bacteria</taxon>
        <taxon>Bacillati</taxon>
        <taxon>Actinomycetota</taxon>
        <taxon>Actinomycetes</taxon>
        <taxon>Kitasatosporales</taxon>
        <taxon>Streptomycetaceae</taxon>
        <taxon>Streptomyces</taxon>
    </lineage>
</organism>
<sequence length="346" mass="36572">MTGSRAGQTVAAHERWVDRLLRCTEALIGWSHGALLCPRHLNIQLLGQQETGGAMRGMRFRTVMAVAAATAALGAVSACGGKSASATGEHAHAAPSPVAVSPMAYLLKVEDATAKVHSAEVDQTVAVGTMREMRIAGDNDWANGLQGNVTFSVKTSAQTPVSPLRMEIRSDAMYVRVPAQNVAKLGGKHWVKEPLDLLAAQGDGGKAETDQLRRADPTMEIRMLIASGDVRKVGQETVRGVTATHYTGTLDLAKVIASKQGLTPDDVKFLKKEVAAQGATDGHVDLWVNSDNLPVETQEQVQTDTARVTSTTYYSNYGVAVDLSLPAESDTFTLHSVTGGNASGAV</sequence>
<gene>
    <name evidence="1" type="ORF">P3G67_22935</name>
</gene>
<proteinExistence type="predicted"/>
<dbReference type="Gene3D" id="2.50.20.20">
    <property type="match status" value="1"/>
</dbReference>